<gene>
    <name evidence="1" type="ORF">EWM64_g5369</name>
</gene>
<dbReference type="AlphaFoldDB" id="A0A4Y9ZWV5"/>
<accession>A0A4Y9ZWV5</accession>
<dbReference type="STRING" id="135208.A0A4Y9ZWV5"/>
<evidence type="ECO:0000313" key="1">
    <source>
        <dbReference type="EMBL" id="TFY78640.1"/>
    </source>
</evidence>
<evidence type="ECO:0000313" key="2">
    <source>
        <dbReference type="Proteomes" id="UP000298061"/>
    </source>
</evidence>
<reference evidence="1 2" key="1">
    <citation type="submission" date="2019-02" db="EMBL/GenBank/DDBJ databases">
        <title>Genome sequencing of the rare red list fungi Hericium alpestre (H. flagellum).</title>
        <authorList>
            <person name="Buettner E."/>
            <person name="Kellner H."/>
        </authorList>
    </citation>
    <scope>NUCLEOTIDE SEQUENCE [LARGE SCALE GENOMIC DNA]</scope>
    <source>
        <strain evidence="1 2">DSM 108284</strain>
    </source>
</reference>
<keyword evidence="2" id="KW-1185">Reference proteome</keyword>
<feature type="non-terminal residue" evidence="1">
    <location>
        <position position="1"/>
    </location>
</feature>
<name>A0A4Y9ZWV5_9AGAM</name>
<protein>
    <submittedName>
        <fullName evidence="1">Uncharacterized protein</fullName>
    </submittedName>
</protein>
<sequence length="445" mass="48530">CPELDCGHRRLCLEGSEGVDHTNPTSWKGDVIVGNVSLLTVWNAGRNEAIRILAKAGVPNAAEAFTFQANLSKSDGLPLNIDMLRPEGAYVGLCESEEEAAHLCADAICSHSESLELKRTQDAGTAEGDTESEIDTVLLEDFIPETVGEDPNGIFSKARLWLDIDGTPIHKASAVRILLGTDEGLKSTDQLRRVRGYSRNFGVKNSINDDDVAGNLFMVGQMVAGFLQVGSNAVLSLLKVTAIQKEGGHSISCIALSELKNPKLTFRGQILSLKLHGSAHWHWTGDWEVLETAQGKKALSVASNLETKLSKCVLLVDMPAFLTRPINPPLTETTPITPELETSVLEALTDCLWPDVAPHAKAIPIRPVSASFPYRRYDGSFAFINADAVQMIDQLPSEGEEECFLCNERVQLNRMQDHVAMHLAAARFGLQDDRAVNVRVHDDCL</sequence>
<dbReference type="Proteomes" id="UP000298061">
    <property type="component" value="Unassembled WGS sequence"/>
</dbReference>
<organism evidence="1 2">
    <name type="scientific">Hericium alpestre</name>
    <dbReference type="NCBI Taxonomy" id="135208"/>
    <lineage>
        <taxon>Eukaryota</taxon>
        <taxon>Fungi</taxon>
        <taxon>Dikarya</taxon>
        <taxon>Basidiomycota</taxon>
        <taxon>Agaricomycotina</taxon>
        <taxon>Agaricomycetes</taxon>
        <taxon>Russulales</taxon>
        <taxon>Hericiaceae</taxon>
        <taxon>Hericium</taxon>
    </lineage>
</organism>
<dbReference type="EMBL" id="SFCI01000642">
    <property type="protein sequence ID" value="TFY78640.1"/>
    <property type="molecule type" value="Genomic_DNA"/>
</dbReference>
<proteinExistence type="predicted"/>
<comment type="caution">
    <text evidence="1">The sequence shown here is derived from an EMBL/GenBank/DDBJ whole genome shotgun (WGS) entry which is preliminary data.</text>
</comment>
<dbReference type="OrthoDB" id="3048541at2759"/>